<gene>
    <name evidence="2" type="ORF">SAMN05421823_102772</name>
</gene>
<dbReference type="STRING" id="1075417.SAMN05421823_102772"/>
<proteinExistence type="predicted"/>
<sequence length="281" mass="31029">MHATLRLFLALVALTLCFNADATTEKLLKTGKFNPKRDLLLVQFDCKTDVDDLHSAAAFVTLMSDPAFSNLNYHAVAGTYGTQEGLYVPPNALFQLAFGDHWTDAHENFAGAVDAVKALVKSTLAQKGDVWIAEAGQSDFTAALLKAIQADLPTLPTSQRIHVVQHSDWNEEVTSPESLQFVKTNADYQKIPDGNVVGNGTPGFRSAEFTQWKTHMSDRRLVTIWQRTLDTANQYNGKEGRYLNEAVAAGGLDFSDLSEVCWILGLQDIKDVAHFFNRYAS</sequence>
<feature type="chain" id="PRO_5011438371" evidence="1">
    <location>
        <begin position="23"/>
        <end position="281"/>
    </location>
</feature>
<dbReference type="RefSeq" id="WP_089680683.1">
    <property type="nucleotide sequence ID" value="NZ_FNFO01000002.1"/>
</dbReference>
<name>A0A1G9C1A6_9BACT</name>
<evidence type="ECO:0000256" key="1">
    <source>
        <dbReference type="SAM" id="SignalP"/>
    </source>
</evidence>
<dbReference type="EMBL" id="FNFO01000002">
    <property type="protein sequence ID" value="SDK45467.1"/>
    <property type="molecule type" value="Genomic_DNA"/>
</dbReference>
<organism evidence="2 3">
    <name type="scientific">Catalinimonas alkaloidigena</name>
    <dbReference type="NCBI Taxonomy" id="1075417"/>
    <lineage>
        <taxon>Bacteria</taxon>
        <taxon>Pseudomonadati</taxon>
        <taxon>Bacteroidota</taxon>
        <taxon>Cytophagia</taxon>
        <taxon>Cytophagales</taxon>
        <taxon>Catalimonadaceae</taxon>
        <taxon>Catalinimonas</taxon>
    </lineage>
</organism>
<feature type="signal peptide" evidence="1">
    <location>
        <begin position="1"/>
        <end position="22"/>
    </location>
</feature>
<reference evidence="2 3" key="1">
    <citation type="submission" date="2016-10" db="EMBL/GenBank/DDBJ databases">
        <authorList>
            <person name="de Groot N.N."/>
        </authorList>
    </citation>
    <scope>NUCLEOTIDE SEQUENCE [LARGE SCALE GENOMIC DNA]</scope>
    <source>
        <strain evidence="2 3">DSM 25186</strain>
    </source>
</reference>
<dbReference type="Proteomes" id="UP000198510">
    <property type="component" value="Unassembled WGS sequence"/>
</dbReference>
<evidence type="ECO:0000313" key="3">
    <source>
        <dbReference type="Proteomes" id="UP000198510"/>
    </source>
</evidence>
<protein>
    <submittedName>
        <fullName evidence="2">Uncharacterized protein</fullName>
    </submittedName>
</protein>
<dbReference type="OrthoDB" id="7403807at2"/>
<accession>A0A1G9C1A6</accession>
<keyword evidence="3" id="KW-1185">Reference proteome</keyword>
<evidence type="ECO:0000313" key="2">
    <source>
        <dbReference type="EMBL" id="SDK45467.1"/>
    </source>
</evidence>
<dbReference type="AlphaFoldDB" id="A0A1G9C1A6"/>
<keyword evidence="1" id="KW-0732">Signal</keyword>